<evidence type="ECO:0000313" key="1">
    <source>
        <dbReference type="EMBL" id="HIU13997.1"/>
    </source>
</evidence>
<dbReference type="AlphaFoldDB" id="A0A9D1HNN3"/>
<gene>
    <name evidence="1" type="ORF">IAD15_08010</name>
</gene>
<name>A0A9D1HNN3_9FIRM</name>
<accession>A0A9D1HNN3</accession>
<comment type="caution">
    <text evidence="1">The sequence shown here is derived from an EMBL/GenBank/DDBJ whole genome shotgun (WGS) entry which is preliminary data.</text>
</comment>
<dbReference type="EMBL" id="DVMJ01000066">
    <property type="protein sequence ID" value="HIU13997.1"/>
    <property type="molecule type" value="Genomic_DNA"/>
</dbReference>
<proteinExistence type="predicted"/>
<dbReference type="Proteomes" id="UP000824175">
    <property type="component" value="Unassembled WGS sequence"/>
</dbReference>
<reference evidence="1" key="1">
    <citation type="submission" date="2020-10" db="EMBL/GenBank/DDBJ databases">
        <authorList>
            <person name="Gilroy R."/>
        </authorList>
    </citation>
    <scope>NUCLEOTIDE SEQUENCE</scope>
    <source>
        <strain evidence="1">CHK195-11698</strain>
    </source>
</reference>
<organism evidence="1 2">
    <name type="scientific">Candidatus Fimiplasma intestinipullorum</name>
    <dbReference type="NCBI Taxonomy" id="2840825"/>
    <lineage>
        <taxon>Bacteria</taxon>
        <taxon>Bacillati</taxon>
        <taxon>Bacillota</taxon>
        <taxon>Clostridia</taxon>
        <taxon>Eubacteriales</taxon>
        <taxon>Candidatus Fimiplasma</taxon>
    </lineage>
</organism>
<protein>
    <submittedName>
        <fullName evidence="1">Uncharacterized protein</fullName>
    </submittedName>
</protein>
<sequence length="495" mass="58702">MHNRELYDFACKWEYRFEHPDEHLIEDFWHQFGSEYEEVGLIRIPSKYTADQLDKAYASYLDLEKVITQIKDMETLGFMLYDRWNMLVQTGRREAVLKLEHRAWFILVLSQLMDVVENALSLFQGELKEMRLTSDVMLFGRLTDRFEEVEQFVKISANGKIAFSGYNWVHQLLRSRMDRIDPSLAGEILDLFESYFGHDYERIVKTDTGIWMLELENTEGKIYTYRGCLEGELIVDGKYLSQAVREALKCHDLFMFDGNPGEDDITKIVIDYHHLTKRAEDLFDFSEEMIIDHDQGLIELIQKTNGETIVTTQYHLKNNWVEYLFGYFQADSLFRHVEENPEDVIETPDDIRTYQITLDYRKRPQRRIEGSFDYLGLPYDFSDFADTLEDFLSREIGFGDILNPKVYLHRRRTRSDYIYCSVRFHSAYQSYYYLTDDESIRAGDNVLVPVGLTNVEKMAQVVKVEYYSKDKVPFPVEDTKWIIRKCRDEDIEKIT</sequence>
<evidence type="ECO:0000313" key="2">
    <source>
        <dbReference type="Proteomes" id="UP000824175"/>
    </source>
</evidence>
<reference evidence="1" key="2">
    <citation type="journal article" date="2021" name="PeerJ">
        <title>Extensive microbial diversity within the chicken gut microbiome revealed by metagenomics and culture.</title>
        <authorList>
            <person name="Gilroy R."/>
            <person name="Ravi A."/>
            <person name="Getino M."/>
            <person name="Pursley I."/>
            <person name="Horton D.L."/>
            <person name="Alikhan N.F."/>
            <person name="Baker D."/>
            <person name="Gharbi K."/>
            <person name="Hall N."/>
            <person name="Watson M."/>
            <person name="Adriaenssens E.M."/>
            <person name="Foster-Nyarko E."/>
            <person name="Jarju S."/>
            <person name="Secka A."/>
            <person name="Antonio M."/>
            <person name="Oren A."/>
            <person name="Chaudhuri R.R."/>
            <person name="La Ragione R."/>
            <person name="Hildebrand F."/>
            <person name="Pallen M.J."/>
        </authorList>
    </citation>
    <scope>NUCLEOTIDE SEQUENCE</scope>
    <source>
        <strain evidence="1">CHK195-11698</strain>
    </source>
</reference>